<reference evidence="2" key="1">
    <citation type="journal article" date="2015" name="Genome Announc.">
        <title>Complete Genome Sequence of Yersinia ruckeri Strain CSF007-82, Etiologic Agent of Red Mouth Disease in Salmonid Fish.</title>
        <authorList>
            <person name="Nelson M.C."/>
            <person name="LaPatra S.E."/>
            <person name="Welch T.J."/>
            <person name="Graf J."/>
        </authorList>
    </citation>
    <scope>NUCLEOTIDE SEQUENCE</scope>
    <source>
        <strain evidence="2">CSF007-82</strain>
    </source>
</reference>
<name>A0A0A8VJC7_YERRU</name>
<evidence type="ECO:0000256" key="1">
    <source>
        <dbReference type="SAM" id="MobiDB-lite"/>
    </source>
</evidence>
<dbReference type="AlphaFoldDB" id="A0A0A8VJC7"/>
<accession>A0A0A8VJC7</accession>
<feature type="region of interest" description="Disordered" evidence="1">
    <location>
        <begin position="1"/>
        <end position="30"/>
    </location>
</feature>
<dbReference type="EMBL" id="LN681231">
    <property type="protein sequence ID" value="CEK28079.1"/>
    <property type="molecule type" value="Genomic_DNA"/>
</dbReference>
<gene>
    <name evidence="2" type="ORF">CSF007_11685</name>
</gene>
<sequence>MARILRPCVPERCRESEPSGDTKTKITPLTEKKYDHFPAYPD</sequence>
<feature type="compositionally biased region" description="Basic and acidic residues" evidence="1">
    <location>
        <begin position="9"/>
        <end position="30"/>
    </location>
</feature>
<proteinExistence type="predicted"/>
<evidence type="ECO:0000313" key="2">
    <source>
        <dbReference type="EMBL" id="CEK28079.1"/>
    </source>
</evidence>
<protein>
    <submittedName>
        <fullName evidence="2">Uncharacterized protein</fullName>
    </submittedName>
</protein>
<organism evidence="2">
    <name type="scientific">Yersinia ruckeri</name>
    <dbReference type="NCBI Taxonomy" id="29486"/>
    <lineage>
        <taxon>Bacteria</taxon>
        <taxon>Pseudomonadati</taxon>
        <taxon>Pseudomonadota</taxon>
        <taxon>Gammaproteobacteria</taxon>
        <taxon>Enterobacterales</taxon>
        <taxon>Yersiniaceae</taxon>
        <taxon>Yersinia</taxon>
    </lineage>
</organism>